<protein>
    <submittedName>
        <fullName evidence="1">Uncharacterized protein</fullName>
    </submittedName>
</protein>
<evidence type="ECO:0000313" key="2">
    <source>
        <dbReference type="Proteomes" id="UP000663873"/>
    </source>
</evidence>
<dbReference type="EMBL" id="CAJOBP010069641">
    <property type="protein sequence ID" value="CAF4878551.1"/>
    <property type="molecule type" value="Genomic_DNA"/>
</dbReference>
<comment type="caution">
    <text evidence="1">The sequence shown here is derived from an EMBL/GenBank/DDBJ whole genome shotgun (WGS) entry which is preliminary data.</text>
</comment>
<gene>
    <name evidence="1" type="ORF">UJA718_LOCUS44591</name>
</gene>
<reference evidence="1" key="1">
    <citation type="submission" date="2021-02" db="EMBL/GenBank/DDBJ databases">
        <authorList>
            <person name="Nowell W R."/>
        </authorList>
    </citation>
    <scope>NUCLEOTIDE SEQUENCE</scope>
</reference>
<accession>A0A821TN96</accession>
<organism evidence="1 2">
    <name type="scientific">Rotaria socialis</name>
    <dbReference type="NCBI Taxonomy" id="392032"/>
    <lineage>
        <taxon>Eukaryota</taxon>
        <taxon>Metazoa</taxon>
        <taxon>Spiralia</taxon>
        <taxon>Gnathifera</taxon>
        <taxon>Rotifera</taxon>
        <taxon>Eurotatoria</taxon>
        <taxon>Bdelloidea</taxon>
        <taxon>Philodinida</taxon>
        <taxon>Philodinidae</taxon>
        <taxon>Rotaria</taxon>
    </lineage>
</organism>
<name>A0A821TN96_9BILA</name>
<feature type="non-terminal residue" evidence="1">
    <location>
        <position position="25"/>
    </location>
</feature>
<keyword evidence="2" id="KW-1185">Reference proteome</keyword>
<evidence type="ECO:0000313" key="1">
    <source>
        <dbReference type="EMBL" id="CAF4878551.1"/>
    </source>
</evidence>
<sequence>MGASLKGAQAYNTPLILFGILCGGS</sequence>
<proteinExistence type="predicted"/>
<dbReference type="AlphaFoldDB" id="A0A821TN96"/>
<dbReference type="Proteomes" id="UP000663873">
    <property type="component" value="Unassembled WGS sequence"/>
</dbReference>